<organism evidence="2 3">
    <name type="scientific">Schizophyllum amplum</name>
    <dbReference type="NCBI Taxonomy" id="97359"/>
    <lineage>
        <taxon>Eukaryota</taxon>
        <taxon>Fungi</taxon>
        <taxon>Dikarya</taxon>
        <taxon>Basidiomycota</taxon>
        <taxon>Agaricomycotina</taxon>
        <taxon>Agaricomycetes</taxon>
        <taxon>Agaricomycetidae</taxon>
        <taxon>Agaricales</taxon>
        <taxon>Schizophyllaceae</taxon>
        <taxon>Schizophyllum</taxon>
    </lineage>
</organism>
<evidence type="ECO:0000313" key="2">
    <source>
        <dbReference type="EMBL" id="TRM69033.1"/>
    </source>
</evidence>
<feature type="compositionally biased region" description="Basic and acidic residues" evidence="1">
    <location>
        <begin position="218"/>
        <end position="230"/>
    </location>
</feature>
<dbReference type="Proteomes" id="UP000320762">
    <property type="component" value="Unassembled WGS sequence"/>
</dbReference>
<reference evidence="2 3" key="1">
    <citation type="journal article" date="2019" name="New Phytol.">
        <title>Comparative genomics reveals unique wood-decay strategies and fruiting body development in the Schizophyllaceae.</title>
        <authorList>
            <person name="Almasi E."/>
            <person name="Sahu N."/>
            <person name="Krizsan K."/>
            <person name="Balint B."/>
            <person name="Kovacs G.M."/>
            <person name="Kiss B."/>
            <person name="Cseklye J."/>
            <person name="Drula E."/>
            <person name="Henrissat B."/>
            <person name="Nagy I."/>
            <person name="Chovatia M."/>
            <person name="Adam C."/>
            <person name="LaButti K."/>
            <person name="Lipzen A."/>
            <person name="Riley R."/>
            <person name="Grigoriev I.V."/>
            <person name="Nagy L.G."/>
        </authorList>
    </citation>
    <scope>NUCLEOTIDE SEQUENCE [LARGE SCALE GENOMIC DNA]</scope>
    <source>
        <strain evidence="2 3">NL-1724</strain>
    </source>
</reference>
<proteinExistence type="predicted"/>
<dbReference type="AlphaFoldDB" id="A0A550CW88"/>
<name>A0A550CW88_9AGAR</name>
<keyword evidence="3" id="KW-1185">Reference proteome</keyword>
<gene>
    <name evidence="2" type="ORF">BD626DRAFT_472692</name>
</gene>
<dbReference type="OrthoDB" id="2951625at2759"/>
<evidence type="ECO:0000313" key="3">
    <source>
        <dbReference type="Proteomes" id="UP000320762"/>
    </source>
</evidence>
<protein>
    <submittedName>
        <fullName evidence="2">Uncharacterized protein</fullName>
    </submittedName>
</protein>
<feature type="region of interest" description="Disordered" evidence="1">
    <location>
        <begin position="81"/>
        <end position="145"/>
    </location>
</feature>
<comment type="caution">
    <text evidence="2">The sequence shown here is derived from an EMBL/GenBank/DDBJ whole genome shotgun (WGS) entry which is preliminary data.</text>
</comment>
<dbReference type="EMBL" id="VDMD01000001">
    <property type="protein sequence ID" value="TRM69033.1"/>
    <property type="molecule type" value="Genomic_DNA"/>
</dbReference>
<accession>A0A550CW88</accession>
<feature type="compositionally biased region" description="Polar residues" evidence="1">
    <location>
        <begin position="133"/>
        <end position="145"/>
    </location>
</feature>
<feature type="region of interest" description="Disordered" evidence="1">
    <location>
        <begin position="217"/>
        <end position="269"/>
    </location>
</feature>
<evidence type="ECO:0000256" key="1">
    <source>
        <dbReference type="SAM" id="MobiDB-lite"/>
    </source>
</evidence>
<sequence length="269" mass="30458">MSMSARLDYEIRKARYDRELDISREDLRAAIDTSYIGSCLDVDTLDYQIYLERQQEEKFANEFCSQLNITKHEVDAGVKDATHDTPAAGRSLKASTVRPSGARKARKTRYPASMDMDSSSDESDSEGSTFSSPMSSPYTSRESSPTYDILYEDPISESAQNLAVFIATCGMVNLEDRWASTPEREVDDSNAFLRDADWYIDQDRKDDEFFTIYGDNGSEERINMSAEERRKERRASQQARSERVAKAKTSAPYARPAGRQSARQRCSSS</sequence>